<comment type="caution">
    <text evidence="1">The sequence shown here is derived from an EMBL/GenBank/DDBJ whole genome shotgun (WGS) entry which is preliminary data.</text>
</comment>
<dbReference type="EMBL" id="LAZR01061496">
    <property type="protein sequence ID" value="KKK63474.1"/>
    <property type="molecule type" value="Genomic_DNA"/>
</dbReference>
<dbReference type="AlphaFoldDB" id="A0A0F8ZAJ4"/>
<gene>
    <name evidence="1" type="ORF">LCGC14_2993930</name>
</gene>
<reference evidence="1" key="1">
    <citation type="journal article" date="2015" name="Nature">
        <title>Complex archaea that bridge the gap between prokaryotes and eukaryotes.</title>
        <authorList>
            <person name="Spang A."/>
            <person name="Saw J.H."/>
            <person name="Jorgensen S.L."/>
            <person name="Zaremba-Niedzwiedzka K."/>
            <person name="Martijn J."/>
            <person name="Lind A.E."/>
            <person name="van Eijk R."/>
            <person name="Schleper C."/>
            <person name="Guy L."/>
            <person name="Ettema T.J."/>
        </authorList>
    </citation>
    <scope>NUCLEOTIDE SEQUENCE</scope>
</reference>
<protein>
    <submittedName>
        <fullName evidence="1">Uncharacterized protein</fullName>
    </submittedName>
</protein>
<accession>A0A0F8ZAJ4</accession>
<organism evidence="1">
    <name type="scientific">marine sediment metagenome</name>
    <dbReference type="NCBI Taxonomy" id="412755"/>
    <lineage>
        <taxon>unclassified sequences</taxon>
        <taxon>metagenomes</taxon>
        <taxon>ecological metagenomes</taxon>
    </lineage>
</organism>
<sequence>MKKRRTKSDEIRYLKGILSDLGGHTMALRVSHCIKCEDCHKLLDLMWEKAFEGMKPASEREPTP</sequence>
<evidence type="ECO:0000313" key="1">
    <source>
        <dbReference type="EMBL" id="KKK63474.1"/>
    </source>
</evidence>
<name>A0A0F8ZAJ4_9ZZZZ</name>
<proteinExistence type="predicted"/>